<reference evidence="1 2" key="1">
    <citation type="journal article" date="2023" name="Nucleic Acids Res.">
        <title>The hologenome of Daphnia magna reveals possible DNA methylation and microbiome-mediated evolution of the host genome.</title>
        <authorList>
            <person name="Chaturvedi A."/>
            <person name="Li X."/>
            <person name="Dhandapani V."/>
            <person name="Marshall H."/>
            <person name="Kissane S."/>
            <person name="Cuenca-Cambronero M."/>
            <person name="Asole G."/>
            <person name="Calvet F."/>
            <person name="Ruiz-Romero M."/>
            <person name="Marangio P."/>
            <person name="Guigo R."/>
            <person name="Rago D."/>
            <person name="Mirbahai L."/>
            <person name="Eastwood N."/>
            <person name="Colbourne J.K."/>
            <person name="Zhou J."/>
            <person name="Mallon E."/>
            <person name="Orsini L."/>
        </authorList>
    </citation>
    <scope>NUCLEOTIDE SEQUENCE [LARGE SCALE GENOMIC DNA]</scope>
    <source>
        <strain evidence="1">LRV0_1</strain>
    </source>
</reference>
<proteinExistence type="predicted"/>
<name>A0ABQ9Z567_9CRUS</name>
<comment type="caution">
    <text evidence="1">The sequence shown here is derived from an EMBL/GenBank/DDBJ whole genome shotgun (WGS) entry which is preliminary data.</text>
</comment>
<evidence type="ECO:0000313" key="1">
    <source>
        <dbReference type="EMBL" id="KAK4008037.1"/>
    </source>
</evidence>
<evidence type="ECO:0000313" key="2">
    <source>
        <dbReference type="Proteomes" id="UP001234178"/>
    </source>
</evidence>
<organism evidence="1 2">
    <name type="scientific">Daphnia magna</name>
    <dbReference type="NCBI Taxonomy" id="35525"/>
    <lineage>
        <taxon>Eukaryota</taxon>
        <taxon>Metazoa</taxon>
        <taxon>Ecdysozoa</taxon>
        <taxon>Arthropoda</taxon>
        <taxon>Crustacea</taxon>
        <taxon>Branchiopoda</taxon>
        <taxon>Diplostraca</taxon>
        <taxon>Cladocera</taxon>
        <taxon>Anomopoda</taxon>
        <taxon>Daphniidae</taxon>
        <taxon>Daphnia</taxon>
    </lineage>
</organism>
<accession>A0ABQ9Z567</accession>
<keyword evidence="2" id="KW-1185">Reference proteome</keyword>
<gene>
    <name evidence="1" type="ORF">OUZ56_013195</name>
</gene>
<protein>
    <submittedName>
        <fullName evidence="1">Uncharacterized protein</fullName>
    </submittedName>
</protein>
<dbReference type="EMBL" id="JAOYFB010000002">
    <property type="protein sequence ID" value="KAK4008037.1"/>
    <property type="molecule type" value="Genomic_DNA"/>
</dbReference>
<dbReference type="Proteomes" id="UP001234178">
    <property type="component" value="Unassembled WGS sequence"/>
</dbReference>
<sequence length="69" mass="7566">MYTESVLPEEQTVSEILWEIGDQAVPYRELPERNAVSHNLTSCCRGDNAEINEGVLSIIGSTIKECGGI</sequence>